<comment type="caution">
    <text evidence="2">The sequence shown here is derived from an EMBL/GenBank/DDBJ whole genome shotgun (WGS) entry which is preliminary data.</text>
</comment>
<dbReference type="SUPFAM" id="SSF46785">
    <property type="entry name" value="Winged helix' DNA-binding domain"/>
    <property type="match status" value="1"/>
</dbReference>
<dbReference type="GO" id="GO:0003677">
    <property type="term" value="F:DNA binding"/>
    <property type="evidence" value="ECO:0007669"/>
    <property type="project" value="UniProtKB-KW"/>
</dbReference>
<reference evidence="2 3" key="1">
    <citation type="submission" date="2020-07" db="EMBL/GenBank/DDBJ databases">
        <title>Sequencing the genomes of 1000 actinobacteria strains.</title>
        <authorList>
            <person name="Klenk H.-P."/>
        </authorList>
    </citation>
    <scope>NUCLEOTIDE SEQUENCE [LARGE SCALE GENOMIC DNA]</scope>
    <source>
        <strain evidence="2 3">DSM 15165</strain>
    </source>
</reference>
<dbReference type="Proteomes" id="UP000578352">
    <property type="component" value="Unassembled WGS sequence"/>
</dbReference>
<dbReference type="InterPro" id="IPR000835">
    <property type="entry name" value="HTH_MarR-typ"/>
</dbReference>
<dbReference type="EMBL" id="JACCFL010000001">
    <property type="protein sequence ID" value="NYJ22773.1"/>
    <property type="molecule type" value="Genomic_DNA"/>
</dbReference>
<dbReference type="RefSeq" id="WP_179604784.1">
    <property type="nucleotide sequence ID" value="NZ_BAABEH010000001.1"/>
</dbReference>
<dbReference type="InterPro" id="IPR036388">
    <property type="entry name" value="WH-like_DNA-bd_sf"/>
</dbReference>
<gene>
    <name evidence="2" type="ORF">HNR13_001060</name>
</gene>
<name>A0A853CS94_9MICO</name>
<dbReference type="InterPro" id="IPR036390">
    <property type="entry name" value="WH_DNA-bd_sf"/>
</dbReference>
<dbReference type="PANTHER" id="PTHR33164">
    <property type="entry name" value="TRANSCRIPTIONAL REGULATOR, MARR FAMILY"/>
    <property type="match status" value="1"/>
</dbReference>
<dbReference type="Gene3D" id="1.10.10.10">
    <property type="entry name" value="Winged helix-like DNA-binding domain superfamily/Winged helix DNA-binding domain"/>
    <property type="match status" value="1"/>
</dbReference>
<dbReference type="GO" id="GO:0006950">
    <property type="term" value="P:response to stress"/>
    <property type="evidence" value="ECO:0007669"/>
    <property type="project" value="TreeGrafter"/>
</dbReference>
<evidence type="ECO:0000259" key="1">
    <source>
        <dbReference type="PROSITE" id="PS50995"/>
    </source>
</evidence>
<accession>A0A853CS94</accession>
<dbReference type="AlphaFoldDB" id="A0A853CS94"/>
<proteinExistence type="predicted"/>
<dbReference type="InterPro" id="IPR039422">
    <property type="entry name" value="MarR/SlyA-like"/>
</dbReference>
<feature type="domain" description="HTH marR-type" evidence="1">
    <location>
        <begin position="5"/>
        <end position="137"/>
    </location>
</feature>
<dbReference type="PROSITE" id="PS50995">
    <property type="entry name" value="HTH_MARR_2"/>
    <property type="match status" value="1"/>
</dbReference>
<organism evidence="2 3">
    <name type="scientific">Leifsonia shinshuensis</name>
    <dbReference type="NCBI Taxonomy" id="150026"/>
    <lineage>
        <taxon>Bacteria</taxon>
        <taxon>Bacillati</taxon>
        <taxon>Actinomycetota</taxon>
        <taxon>Actinomycetes</taxon>
        <taxon>Micrococcales</taxon>
        <taxon>Microbacteriaceae</taxon>
        <taxon>Leifsonia</taxon>
    </lineage>
</organism>
<evidence type="ECO:0000313" key="3">
    <source>
        <dbReference type="Proteomes" id="UP000578352"/>
    </source>
</evidence>
<dbReference type="SMART" id="SM00347">
    <property type="entry name" value="HTH_MARR"/>
    <property type="match status" value="1"/>
</dbReference>
<keyword evidence="2" id="KW-0238">DNA-binding</keyword>
<dbReference type="Pfam" id="PF12802">
    <property type="entry name" value="MarR_2"/>
    <property type="match status" value="1"/>
</dbReference>
<dbReference type="PANTHER" id="PTHR33164:SF43">
    <property type="entry name" value="HTH-TYPE TRANSCRIPTIONAL REPRESSOR YETL"/>
    <property type="match status" value="1"/>
</dbReference>
<evidence type="ECO:0000313" key="2">
    <source>
        <dbReference type="EMBL" id="NYJ22773.1"/>
    </source>
</evidence>
<dbReference type="PRINTS" id="PR00598">
    <property type="entry name" value="HTHMARR"/>
</dbReference>
<protein>
    <submittedName>
        <fullName evidence="2">DNA-binding MarR family transcriptional regulator</fullName>
    </submittedName>
</protein>
<sequence>MTVDAARLAALISPLRRALLSSVRERENLPDIPDAQIEVIRRLPRGTVASPSALADALGLSRSAISNLLATMERDGLIVRRPGAADRRQVEVIASPAALDYFDRYDSAAAAFVGQAAATLTADERAAIDAALPALERLGDALSSTRHDRGHPRPEATP</sequence>
<dbReference type="GO" id="GO:0003700">
    <property type="term" value="F:DNA-binding transcription factor activity"/>
    <property type="evidence" value="ECO:0007669"/>
    <property type="project" value="InterPro"/>
</dbReference>